<evidence type="ECO:0000256" key="5">
    <source>
        <dbReference type="ARBA" id="ARBA00022729"/>
    </source>
</evidence>
<evidence type="ECO:0000313" key="14">
    <source>
        <dbReference type="Proteomes" id="UP000001940"/>
    </source>
</evidence>
<dbReference type="AGR" id="WB:WBGene00020141"/>
<evidence type="ECO:0000256" key="2">
    <source>
        <dbReference type="ARBA" id="ARBA00005581"/>
    </source>
</evidence>
<keyword evidence="3" id="KW-0713">Self-incompatibility</keyword>
<feature type="domain" description="LysM" evidence="11">
    <location>
        <begin position="150"/>
        <end position="194"/>
    </location>
</feature>
<dbReference type="SMR" id="Q94298"/>
<sequence length="1518" mass="170251">MNIVLFLLLFPLVSTKRYCTTWHTIKSGDTCWKIASEASISVQELEGLNSKKSCANLAVGDKMCLAVSEVKPRCGKKQTVKAGDTCYVIRSSLGLSEQEFTEMNEELDCNRLAVGNEICVSIGTDLDPDVNYYTTTLPTLPTTTRAKCLKKIHVKEGDTCYTIWTSQHLTEKQFMDMNEELNCGMLEIGNEVCVDGGLIDVENGNAPLPMIETPEICSEYATVTPGSSCYTISASYGLNLAELQTTYNCDALQVDDTICVSKKFSCQHRIEILNGDTCGFLENAFQTNNTEMEIANEGVKCDNLPIGRMMCVWSADDRKLPNMTCTEWKTITDDSSDCYSEAKKLSITIDLFKFLNPRVNCVNRQKILRGSRICIKSQSTKPCTYFQMVNQFQSCEDIMQRSQISMRKLLELNPTFRCDKMAKYEQICLGIGPFRQEQCISSRRVTPENDNCDKIMRPTGLSREQIEALNPEVNCWESFEWGTLICTASLGVDTKNAQNLVVTSLKDVSPELARKYDIYTSNPTEAAENDMNEQLVRDLQNPNVNSKLKELYKSDERIRKILDSQHPLPRQSYCDEIQKTTMGYNIKSCYCGNEELLIYCQVLVSNFMTEGEDFNEESQNVTTLRAFRSKRGVGCNFNHPFSGEDSLEYFTKIHGGCFGGGCSFPVGFLEISIDADICAPLISFGIDSLSYCTKDGNDCNQVDKGDAPGLKFLTERKVGGKFSLCAIGSKLVKILSKGGVSLCWDIVATDYYGFVGKLSISSDLNLIAFDLEGGAVMKVHGLAFPEICDRVDFECEDYCIWKNKNWENGKAYGFFNFRLLKVFGFEGIKIFSETFDAPKRVGCDAGKEAAVVIRNERTCRDDQDRDVERRCWSGDDMMNWEFLQLEWGFAFKPKPFGGTLFVCEFIDRHEQKIGFDVYGGKSKNKGKNTFYYAVRNDGIYFGTEKYKEDQLMGSWDNVCEEDKESEDDSSTADSAEPTGSSSVPAASCGKRIVGYYTGWGEREITENQLKKLTHVIFAFVAMYADGSVKFGPVSADDPGPQAGKKAERRFVDMKKKARAVNSGVRVLFAVGGWDNSQYFSSVAADSGKRRNFVDSVASFIEHHKIDGVDLDWEYPEMKGGDKQNHVTLIRELRERFNGMASRNNRKDPYLITLASAAGEWNLREGYDLKGILNYADFINVMTYDYYGAWESKWGAYTGTPAPLYFGSLKGFSGKLNADFSMKFYACNTKKPSQLTMGVPFYGRYWKNVLEPIDASDNMWRTAAPQNGKYEGGYVGWRNLEKEGWNKGSATWHKKTKTPYIMNNGARMFLGFENERSLKEKMDYATNRNLGGLMIWALDLDDDADTLLNLVSSAGLCSGGSGDKITYKCVPIDDVRWWTPENSDENRQGQCGKSAPLINGFYPVCDPDDPGFSCCGAAGYCGSEEEYCECKGCVNYRKDPDLIVKEPVKPSREIQWYTQDAPDGKRGRCGKDIEKINGKMPICNPDDDTKYCCSNGGYCGIGDEYCKCDGCVNYRTTNG</sequence>
<accession>Q94298</accession>
<dbReference type="UCSC" id="T01C4.1">
    <property type="organism name" value="c. elegans"/>
</dbReference>
<dbReference type="Gene3D" id="3.20.20.80">
    <property type="entry name" value="Glycosidases"/>
    <property type="match status" value="2"/>
</dbReference>
<name>Q94298_CAEEL</name>
<dbReference type="SMART" id="SM00270">
    <property type="entry name" value="ChtBD1"/>
    <property type="match status" value="2"/>
</dbReference>
<dbReference type="GO" id="GO:0004568">
    <property type="term" value="F:chitinase activity"/>
    <property type="evidence" value="ECO:0007669"/>
    <property type="project" value="UniProtKB-ARBA"/>
</dbReference>
<keyword evidence="4" id="KW-0964">Secreted</keyword>
<dbReference type="PROSITE" id="PS51910">
    <property type="entry name" value="GH18_2"/>
    <property type="match status" value="1"/>
</dbReference>
<dbReference type="STRING" id="6239.T01C4.1.1"/>
<dbReference type="EMBL" id="BX284605">
    <property type="protein sequence ID" value="CCD83390.2"/>
    <property type="molecule type" value="Genomic_DNA"/>
</dbReference>
<evidence type="ECO:0000256" key="10">
    <source>
        <dbReference type="SAM" id="SignalP"/>
    </source>
</evidence>
<dbReference type="GeneID" id="187942"/>
<dbReference type="PIR" id="T29275">
    <property type="entry name" value="T29275"/>
</dbReference>
<dbReference type="SUPFAM" id="SSF54556">
    <property type="entry name" value="Chitinase insertion domain"/>
    <property type="match status" value="1"/>
</dbReference>
<dbReference type="InterPro" id="IPR001223">
    <property type="entry name" value="Glyco_hydro18_cat"/>
</dbReference>
<dbReference type="Proteomes" id="UP000001940">
    <property type="component" value="Chromosome V"/>
</dbReference>
<evidence type="ECO:0000256" key="8">
    <source>
        <dbReference type="RuleBase" id="RU000489"/>
    </source>
</evidence>
<dbReference type="PROSITE" id="PS51782">
    <property type="entry name" value="LYSM"/>
    <property type="match status" value="3"/>
</dbReference>
<reference evidence="13 14" key="1">
    <citation type="journal article" date="1998" name="Science">
        <title>Genome sequence of the nematode C. elegans: a platform for investigating biology.</title>
        <authorList>
            <consortium name="The C. elegans sequencing consortium"/>
            <person name="Sulson J.E."/>
            <person name="Waterston R."/>
        </authorList>
    </citation>
    <scope>NUCLEOTIDE SEQUENCE [LARGE SCALE GENOMIC DNA]</scope>
    <source>
        <strain evidence="13 14">Bristol N2</strain>
    </source>
</reference>
<dbReference type="RefSeq" id="NP_001309512.1">
    <property type="nucleotide sequence ID" value="NM_001322564.2"/>
</dbReference>
<evidence type="ECO:0000313" key="15">
    <source>
        <dbReference type="WormBase" id="T01C4.1"/>
    </source>
</evidence>
<keyword evidence="5 10" id="KW-0732">Signal</keyword>
<protein>
    <submittedName>
        <fullName evidence="13">LysM Domain (Peptidoglycan binding) protein</fullName>
    </submittedName>
</protein>
<dbReference type="CTD" id="187942"/>
<feature type="compositionally biased region" description="Acidic residues" evidence="9">
    <location>
        <begin position="959"/>
        <end position="970"/>
    </location>
</feature>
<keyword evidence="7 8" id="KW-0326">Glycosidase</keyword>
<dbReference type="CDD" id="cd10909">
    <property type="entry name" value="ChtBD1_GH18_2"/>
    <property type="match status" value="2"/>
</dbReference>
<dbReference type="FunCoup" id="Q94298">
    <property type="interactions" value="1"/>
</dbReference>
<dbReference type="WormBase" id="T01C4.1">
    <property type="protein sequence ID" value="CE51458"/>
    <property type="gene ID" value="WBGene00020141"/>
    <property type="gene designation" value="lmd-5"/>
</dbReference>
<feature type="domain" description="GH18" evidence="12">
    <location>
        <begin position="990"/>
        <end position="1357"/>
    </location>
</feature>
<keyword evidence="6 8" id="KW-0378">Hydrolase</keyword>
<dbReference type="InterPro" id="IPR010264">
    <property type="entry name" value="Self-incomp_S1"/>
</dbReference>
<dbReference type="Bgee" id="WBGene00020141">
    <property type="expression patterns" value="Expressed in larva"/>
</dbReference>
<evidence type="ECO:0000313" key="13">
    <source>
        <dbReference type="EMBL" id="CCD83390.2"/>
    </source>
</evidence>
<dbReference type="CAZy" id="CBM18">
    <property type="family name" value="Carbohydrate-Binding Module Family 18"/>
</dbReference>
<dbReference type="SMART" id="SM00636">
    <property type="entry name" value="Glyco_18"/>
    <property type="match status" value="1"/>
</dbReference>
<dbReference type="GO" id="GO:0060320">
    <property type="term" value="P:rejection of self pollen"/>
    <property type="evidence" value="ECO:0007669"/>
    <property type="project" value="UniProtKB-KW"/>
</dbReference>
<dbReference type="GO" id="GO:0006032">
    <property type="term" value="P:chitin catabolic process"/>
    <property type="evidence" value="ECO:0007669"/>
    <property type="project" value="UniProtKB-ARBA"/>
</dbReference>
<proteinExistence type="inferred from homology"/>
<gene>
    <name evidence="13 15" type="primary">lmd-5</name>
    <name evidence="13" type="ORF">CELE_T01C4.1</name>
    <name evidence="15" type="ORF">T01C4.1</name>
</gene>
<feature type="domain" description="LysM" evidence="11">
    <location>
        <begin position="76"/>
        <end position="120"/>
    </location>
</feature>
<dbReference type="Pfam" id="PF00704">
    <property type="entry name" value="Glyco_hydro_18"/>
    <property type="match status" value="1"/>
</dbReference>
<dbReference type="KEGG" id="cel:CELE_T01C4.1"/>
<dbReference type="SUPFAM" id="SSF54106">
    <property type="entry name" value="LysM domain"/>
    <property type="match status" value="3"/>
</dbReference>
<evidence type="ECO:0000259" key="12">
    <source>
        <dbReference type="PROSITE" id="PS51910"/>
    </source>
</evidence>
<dbReference type="eggNOG" id="KOG2806">
    <property type="taxonomic scope" value="Eukaryota"/>
</dbReference>
<comment type="similarity">
    <text evidence="2">Belongs to the plant self-incompatibility (S1) protein family.</text>
</comment>
<dbReference type="HOGENOM" id="CLU_001749_0_0_1"/>
<feature type="chain" id="PRO_5013107840" evidence="10">
    <location>
        <begin position="16"/>
        <end position="1518"/>
    </location>
</feature>
<dbReference type="SUPFAM" id="SSF51445">
    <property type="entry name" value="(Trans)glycosidases"/>
    <property type="match status" value="1"/>
</dbReference>
<dbReference type="GO" id="GO:0008061">
    <property type="term" value="F:chitin binding"/>
    <property type="evidence" value="ECO:0007669"/>
    <property type="project" value="InterPro"/>
</dbReference>
<feature type="signal peptide" evidence="10">
    <location>
        <begin position="1"/>
        <end position="15"/>
    </location>
</feature>
<evidence type="ECO:0000256" key="1">
    <source>
        <dbReference type="ARBA" id="ARBA00004613"/>
    </source>
</evidence>
<dbReference type="InParanoid" id="Q94298"/>
<evidence type="ECO:0000256" key="7">
    <source>
        <dbReference type="ARBA" id="ARBA00023295"/>
    </source>
</evidence>
<dbReference type="PROSITE" id="PS01095">
    <property type="entry name" value="GH18_1"/>
    <property type="match status" value="1"/>
</dbReference>
<dbReference type="CAZy" id="GH18">
    <property type="family name" value="Glycoside Hydrolase Family 18"/>
</dbReference>
<dbReference type="SMART" id="SM00257">
    <property type="entry name" value="LysM"/>
    <property type="match status" value="6"/>
</dbReference>
<dbReference type="InterPro" id="IPR036779">
    <property type="entry name" value="LysM_dom_sf"/>
</dbReference>
<organism evidence="13 14">
    <name type="scientific">Caenorhabditis elegans</name>
    <dbReference type="NCBI Taxonomy" id="6239"/>
    <lineage>
        <taxon>Eukaryota</taxon>
        <taxon>Metazoa</taxon>
        <taxon>Ecdysozoa</taxon>
        <taxon>Nematoda</taxon>
        <taxon>Chromadorea</taxon>
        <taxon>Rhabditida</taxon>
        <taxon>Rhabditina</taxon>
        <taxon>Rhabditomorpha</taxon>
        <taxon>Rhabditoidea</taxon>
        <taxon>Rhabditidae</taxon>
        <taxon>Peloderinae</taxon>
        <taxon>Caenorhabditis</taxon>
    </lineage>
</organism>
<feature type="domain" description="LysM" evidence="11">
    <location>
        <begin position="21"/>
        <end position="65"/>
    </location>
</feature>
<dbReference type="Pfam" id="PF05938">
    <property type="entry name" value="Self-incomp_S1"/>
    <property type="match status" value="1"/>
</dbReference>
<feature type="region of interest" description="Disordered" evidence="9">
    <location>
        <begin position="959"/>
        <end position="985"/>
    </location>
</feature>
<dbReference type="Pfam" id="PF01476">
    <property type="entry name" value="LysM"/>
    <property type="match status" value="5"/>
</dbReference>
<dbReference type="PANTHER" id="PTHR46073">
    <property type="entry name" value="CHITINASE"/>
    <property type="match status" value="1"/>
</dbReference>
<dbReference type="Gene3D" id="3.10.350.10">
    <property type="entry name" value="LysM domain"/>
    <property type="match status" value="4"/>
</dbReference>
<dbReference type="CAZy" id="CBM50">
    <property type="family name" value="Carbohydrate-Binding Module Family 50"/>
</dbReference>
<evidence type="ECO:0000256" key="6">
    <source>
        <dbReference type="ARBA" id="ARBA00022801"/>
    </source>
</evidence>
<dbReference type="PANTHER" id="PTHR46073:SF1">
    <property type="entry name" value="GH18 DOMAIN-CONTAINING PROTEIN-RELATED"/>
    <property type="match status" value="1"/>
</dbReference>
<dbReference type="PaxDb" id="6239-T01C4.1"/>
<dbReference type="GO" id="GO:0005576">
    <property type="term" value="C:extracellular region"/>
    <property type="evidence" value="ECO:0007669"/>
    <property type="project" value="UniProtKB-SubCell"/>
</dbReference>
<comment type="subcellular location">
    <subcellularLocation>
        <location evidence="1">Secreted</location>
    </subcellularLocation>
</comment>
<dbReference type="AlphaFoldDB" id="Q94298"/>
<keyword evidence="14" id="KW-1185">Reference proteome</keyword>
<dbReference type="InterPro" id="IPR029070">
    <property type="entry name" value="Chitinase_insertion_sf"/>
</dbReference>
<dbReference type="GO" id="GO:0005975">
    <property type="term" value="P:carbohydrate metabolic process"/>
    <property type="evidence" value="ECO:0007669"/>
    <property type="project" value="InterPro"/>
</dbReference>
<evidence type="ECO:0000256" key="4">
    <source>
        <dbReference type="ARBA" id="ARBA00022525"/>
    </source>
</evidence>
<dbReference type="CDD" id="cd00118">
    <property type="entry name" value="LysM"/>
    <property type="match status" value="3"/>
</dbReference>
<dbReference type="InterPro" id="IPR001002">
    <property type="entry name" value="Chitin-bd_1"/>
</dbReference>
<evidence type="ECO:0000259" key="11">
    <source>
        <dbReference type="PROSITE" id="PS51782"/>
    </source>
</evidence>
<dbReference type="InterPro" id="IPR017853">
    <property type="entry name" value="GH"/>
</dbReference>
<evidence type="ECO:0000256" key="3">
    <source>
        <dbReference type="ARBA" id="ARBA00022471"/>
    </source>
</evidence>
<dbReference type="InterPro" id="IPR001579">
    <property type="entry name" value="Glyco_hydro_18_chit_AS"/>
</dbReference>
<dbReference type="InterPro" id="IPR011583">
    <property type="entry name" value="Chitinase_II/V-like_cat"/>
</dbReference>
<dbReference type="InterPro" id="IPR018392">
    <property type="entry name" value="LysM"/>
</dbReference>
<evidence type="ECO:0000256" key="9">
    <source>
        <dbReference type="SAM" id="MobiDB-lite"/>
    </source>
</evidence>
<dbReference type="OrthoDB" id="10063355at2759"/>